<dbReference type="PANTHER" id="PTHR11439">
    <property type="entry name" value="GAG-POL-RELATED RETROTRANSPOSON"/>
    <property type="match status" value="1"/>
</dbReference>
<feature type="domain" description="Reverse transcriptase Ty1/copia-type" evidence="1">
    <location>
        <begin position="74"/>
        <end position="142"/>
    </location>
</feature>
<evidence type="ECO:0000313" key="2">
    <source>
        <dbReference type="EMBL" id="KAK2577806.1"/>
    </source>
</evidence>
<dbReference type="InterPro" id="IPR043502">
    <property type="entry name" value="DNA/RNA_pol_sf"/>
</dbReference>
<accession>A0AAD9REY2</accession>
<dbReference type="GO" id="GO:0071897">
    <property type="term" value="P:DNA biosynthetic process"/>
    <property type="evidence" value="ECO:0007669"/>
    <property type="project" value="UniProtKB-ARBA"/>
</dbReference>
<dbReference type="AlphaFoldDB" id="A0AAD9REY2"/>
<comment type="caution">
    <text evidence="2">The sequence shown here is derived from an EMBL/GenBank/DDBJ whole genome shotgun (WGS) entry which is preliminary data.</text>
</comment>
<evidence type="ECO:0000313" key="3">
    <source>
        <dbReference type="Proteomes" id="UP001258017"/>
    </source>
</evidence>
<reference evidence="2" key="1">
    <citation type="submission" date="2021-08" db="EMBL/GenBank/DDBJ databases">
        <authorList>
            <person name="Misof B."/>
            <person name="Oliver O."/>
            <person name="Podsiadlowski L."/>
            <person name="Donath A."/>
            <person name="Peters R."/>
            <person name="Mayer C."/>
            <person name="Rust J."/>
            <person name="Gunkel S."/>
            <person name="Lesny P."/>
            <person name="Martin S."/>
            <person name="Oeyen J.P."/>
            <person name="Petersen M."/>
            <person name="Panagiotis P."/>
            <person name="Wilbrandt J."/>
            <person name="Tanja T."/>
        </authorList>
    </citation>
    <scope>NUCLEOTIDE SEQUENCE</scope>
    <source>
        <strain evidence="2">GBR_01_08_01A</strain>
        <tissue evidence="2">Thorax + abdomen</tissue>
    </source>
</reference>
<name>A0AAD9REY2_9HYME</name>
<proteinExistence type="predicted"/>
<dbReference type="InterPro" id="IPR013103">
    <property type="entry name" value="RVT_2"/>
</dbReference>
<feature type="non-terminal residue" evidence="2">
    <location>
        <position position="1"/>
    </location>
</feature>
<gene>
    <name evidence="2" type="ORF">KPH14_012675</name>
</gene>
<evidence type="ECO:0000259" key="1">
    <source>
        <dbReference type="Pfam" id="PF07727"/>
    </source>
</evidence>
<keyword evidence="3" id="KW-1185">Reference proteome</keyword>
<reference evidence="2" key="2">
    <citation type="journal article" date="2023" name="Commun. Biol.">
        <title>Intrasexual cuticular hydrocarbon dimorphism in a wasp sheds light on hydrocarbon biosynthesis genes in Hymenoptera.</title>
        <authorList>
            <person name="Moris V.C."/>
            <person name="Podsiadlowski L."/>
            <person name="Martin S."/>
            <person name="Oeyen J.P."/>
            <person name="Donath A."/>
            <person name="Petersen M."/>
            <person name="Wilbrandt J."/>
            <person name="Misof B."/>
            <person name="Liedtke D."/>
            <person name="Thamm M."/>
            <person name="Scheiner R."/>
            <person name="Schmitt T."/>
            <person name="Niehuis O."/>
        </authorList>
    </citation>
    <scope>NUCLEOTIDE SEQUENCE</scope>
    <source>
        <strain evidence="2">GBR_01_08_01A</strain>
    </source>
</reference>
<dbReference type="SUPFAM" id="SSF56672">
    <property type="entry name" value="DNA/RNA polymerases"/>
    <property type="match status" value="1"/>
</dbReference>
<protein>
    <recommendedName>
        <fullName evidence="1">Reverse transcriptase Ty1/copia-type domain-containing protein</fullName>
    </recommendedName>
</protein>
<dbReference type="Pfam" id="PF07727">
    <property type="entry name" value="RVT_2"/>
    <property type="match status" value="1"/>
</dbReference>
<dbReference type="EMBL" id="JAIFRP010001125">
    <property type="protein sequence ID" value="KAK2577806.1"/>
    <property type="molecule type" value="Genomic_DNA"/>
</dbReference>
<sequence length="328" mass="37233">MEKPKLLNECLSNITNDCEEEGQVREIAEGLLNRLKEDDGLVCRLNKAIYGLRQAGRQWHKRLSQKLKEIGFKSTDSSWITEIKRLLAREFDVKDLGKAKYCLGIEIEQSSGMITMTQRRYIMDLLERFGMTNCNSVATPMDKDNNLIKELNCDSNKRPYRELVGALMYLAVATRPDISHTVSILAQFNDCHGEAHWAAGKRVLRYLKGTLNYGISYRKTDDCAKIYVNADWGRCKIDRRSYTGYVVMLSNGPISWKSTKQRADAGVCQIENCGKRIKAGGGSTSGLHAHLRTIHKINLLKSKIVNSNNEIENVQFTEETSCNSRKKI</sequence>
<dbReference type="PANTHER" id="PTHR11439:SF463">
    <property type="entry name" value="REVERSE TRANSCRIPTASE TY1_COPIA-TYPE DOMAIN-CONTAINING PROTEIN"/>
    <property type="match status" value="1"/>
</dbReference>
<organism evidence="2 3">
    <name type="scientific">Odynerus spinipes</name>
    <dbReference type="NCBI Taxonomy" id="1348599"/>
    <lineage>
        <taxon>Eukaryota</taxon>
        <taxon>Metazoa</taxon>
        <taxon>Ecdysozoa</taxon>
        <taxon>Arthropoda</taxon>
        <taxon>Hexapoda</taxon>
        <taxon>Insecta</taxon>
        <taxon>Pterygota</taxon>
        <taxon>Neoptera</taxon>
        <taxon>Endopterygota</taxon>
        <taxon>Hymenoptera</taxon>
        <taxon>Apocrita</taxon>
        <taxon>Aculeata</taxon>
        <taxon>Vespoidea</taxon>
        <taxon>Vespidae</taxon>
        <taxon>Eumeninae</taxon>
        <taxon>Odynerus</taxon>
    </lineage>
</organism>
<dbReference type="Proteomes" id="UP001258017">
    <property type="component" value="Unassembled WGS sequence"/>
</dbReference>